<proteinExistence type="inferred from homology"/>
<keyword evidence="6" id="KW-0862">Zinc</keyword>
<comment type="similarity">
    <text evidence="2">Belongs to the purine nucleoside phosphorylase YfiH/LACC1 family.</text>
</comment>
<dbReference type="Proteomes" id="UP001482620">
    <property type="component" value="Unassembled WGS sequence"/>
</dbReference>
<dbReference type="PANTHER" id="PTHR30616">
    <property type="entry name" value="UNCHARACTERIZED PROTEIN YFIH"/>
    <property type="match status" value="1"/>
</dbReference>
<dbReference type="Pfam" id="PF02578">
    <property type="entry name" value="Cu-oxidase_4"/>
    <property type="match status" value="1"/>
</dbReference>
<evidence type="ECO:0000256" key="4">
    <source>
        <dbReference type="ARBA" id="ARBA00022723"/>
    </source>
</evidence>
<evidence type="ECO:0000256" key="5">
    <source>
        <dbReference type="ARBA" id="ARBA00022801"/>
    </source>
</evidence>
<dbReference type="Gene3D" id="3.60.140.10">
    <property type="entry name" value="CNF1/YfiH-like putative cysteine hydrolases"/>
    <property type="match status" value="1"/>
</dbReference>
<evidence type="ECO:0000256" key="1">
    <source>
        <dbReference type="ARBA" id="ARBA00000553"/>
    </source>
</evidence>
<keyword evidence="11" id="KW-1185">Reference proteome</keyword>
<reference evidence="10 11" key="1">
    <citation type="submission" date="2021-06" db="EMBL/GenBank/DDBJ databases">
        <authorList>
            <person name="Palmer J.M."/>
        </authorList>
    </citation>
    <scope>NUCLEOTIDE SEQUENCE [LARGE SCALE GENOMIC DNA]</scope>
    <source>
        <strain evidence="11">if_2019</strain>
        <tissue evidence="10">Muscle</tissue>
    </source>
</reference>
<evidence type="ECO:0000256" key="6">
    <source>
        <dbReference type="ARBA" id="ARBA00022833"/>
    </source>
</evidence>
<sequence length="142" mass="15210">MSVCQQRDISALCPSVQFLWGPTGRDCFGHGFSTRSGGVSYIPTLSSLNLFSSSKRRDPGAVVAENRRRLALHGGFHPLPLRLVKVNHASAVWVLGKPEPESYDSMVTNQRGVVLAAPGADCMPILFADPIKKVIGAAHAGK</sequence>
<accession>A0ABV0VLV1</accession>
<keyword evidence="5" id="KW-0378">Hydrolase</keyword>
<dbReference type="EMBL" id="JAHRIQ010109895">
    <property type="protein sequence ID" value="MEQ2257293.1"/>
    <property type="molecule type" value="Genomic_DNA"/>
</dbReference>
<dbReference type="InterPro" id="IPR011324">
    <property type="entry name" value="Cytotoxic_necrot_fac-like_cat"/>
</dbReference>
<keyword evidence="3" id="KW-0808">Transferase</keyword>
<evidence type="ECO:0000256" key="7">
    <source>
        <dbReference type="ARBA" id="ARBA00047989"/>
    </source>
</evidence>
<dbReference type="InterPro" id="IPR038371">
    <property type="entry name" value="Cu_polyphenol_OxRdtase_sf"/>
</dbReference>
<comment type="catalytic activity">
    <reaction evidence="7">
        <text>adenosine + H2O + H(+) = inosine + NH4(+)</text>
        <dbReference type="Rhea" id="RHEA:24408"/>
        <dbReference type="ChEBI" id="CHEBI:15377"/>
        <dbReference type="ChEBI" id="CHEBI:15378"/>
        <dbReference type="ChEBI" id="CHEBI:16335"/>
        <dbReference type="ChEBI" id="CHEBI:17596"/>
        <dbReference type="ChEBI" id="CHEBI:28938"/>
        <dbReference type="EC" id="3.5.4.4"/>
    </reaction>
    <physiologicalReaction direction="left-to-right" evidence="7">
        <dbReference type="Rhea" id="RHEA:24409"/>
    </physiologicalReaction>
</comment>
<evidence type="ECO:0000256" key="3">
    <source>
        <dbReference type="ARBA" id="ARBA00022679"/>
    </source>
</evidence>
<dbReference type="InterPro" id="IPR003730">
    <property type="entry name" value="Cu_polyphenol_OxRdtase"/>
</dbReference>
<dbReference type="PANTHER" id="PTHR30616:SF2">
    <property type="entry name" value="PURINE NUCLEOSIDE PHOSPHORYLASE LACC1"/>
    <property type="match status" value="1"/>
</dbReference>
<evidence type="ECO:0000256" key="9">
    <source>
        <dbReference type="ARBA" id="ARBA00049893"/>
    </source>
</evidence>
<evidence type="ECO:0000256" key="8">
    <source>
        <dbReference type="ARBA" id="ARBA00048968"/>
    </source>
</evidence>
<comment type="catalytic activity">
    <reaction evidence="8">
        <text>adenosine + phosphate = alpha-D-ribose 1-phosphate + adenine</text>
        <dbReference type="Rhea" id="RHEA:27642"/>
        <dbReference type="ChEBI" id="CHEBI:16335"/>
        <dbReference type="ChEBI" id="CHEBI:16708"/>
        <dbReference type="ChEBI" id="CHEBI:43474"/>
        <dbReference type="ChEBI" id="CHEBI:57720"/>
        <dbReference type="EC" id="2.4.2.1"/>
    </reaction>
    <physiologicalReaction direction="left-to-right" evidence="8">
        <dbReference type="Rhea" id="RHEA:27643"/>
    </physiologicalReaction>
</comment>
<comment type="catalytic activity">
    <reaction evidence="9">
        <text>S-methyl-5'-thioadenosine + phosphate = 5-(methylsulfanyl)-alpha-D-ribose 1-phosphate + adenine</text>
        <dbReference type="Rhea" id="RHEA:11852"/>
        <dbReference type="ChEBI" id="CHEBI:16708"/>
        <dbReference type="ChEBI" id="CHEBI:17509"/>
        <dbReference type="ChEBI" id="CHEBI:43474"/>
        <dbReference type="ChEBI" id="CHEBI:58533"/>
        <dbReference type="EC" id="2.4.2.28"/>
    </reaction>
    <physiologicalReaction direction="left-to-right" evidence="9">
        <dbReference type="Rhea" id="RHEA:11853"/>
    </physiologicalReaction>
</comment>
<organism evidence="10 11">
    <name type="scientific">Ilyodon furcidens</name>
    <name type="common">goldbreast splitfin</name>
    <dbReference type="NCBI Taxonomy" id="33524"/>
    <lineage>
        <taxon>Eukaryota</taxon>
        <taxon>Metazoa</taxon>
        <taxon>Chordata</taxon>
        <taxon>Craniata</taxon>
        <taxon>Vertebrata</taxon>
        <taxon>Euteleostomi</taxon>
        <taxon>Actinopterygii</taxon>
        <taxon>Neopterygii</taxon>
        <taxon>Teleostei</taxon>
        <taxon>Neoteleostei</taxon>
        <taxon>Acanthomorphata</taxon>
        <taxon>Ovalentaria</taxon>
        <taxon>Atherinomorphae</taxon>
        <taxon>Cyprinodontiformes</taxon>
        <taxon>Goodeidae</taxon>
        <taxon>Ilyodon</taxon>
    </lineage>
</organism>
<keyword evidence="4" id="KW-0479">Metal-binding</keyword>
<evidence type="ECO:0000313" key="11">
    <source>
        <dbReference type="Proteomes" id="UP001482620"/>
    </source>
</evidence>
<evidence type="ECO:0000256" key="2">
    <source>
        <dbReference type="ARBA" id="ARBA00007353"/>
    </source>
</evidence>
<dbReference type="SUPFAM" id="SSF64438">
    <property type="entry name" value="CNF1/YfiH-like putative cysteine hydrolases"/>
    <property type="match status" value="1"/>
</dbReference>
<comment type="catalytic activity">
    <reaction evidence="1">
        <text>inosine + phosphate = alpha-D-ribose 1-phosphate + hypoxanthine</text>
        <dbReference type="Rhea" id="RHEA:27646"/>
        <dbReference type="ChEBI" id="CHEBI:17368"/>
        <dbReference type="ChEBI" id="CHEBI:17596"/>
        <dbReference type="ChEBI" id="CHEBI:43474"/>
        <dbReference type="ChEBI" id="CHEBI:57720"/>
        <dbReference type="EC" id="2.4.2.1"/>
    </reaction>
    <physiologicalReaction direction="left-to-right" evidence="1">
        <dbReference type="Rhea" id="RHEA:27647"/>
    </physiologicalReaction>
</comment>
<comment type="caution">
    <text evidence="10">The sequence shown here is derived from an EMBL/GenBank/DDBJ whole genome shotgun (WGS) entry which is preliminary data.</text>
</comment>
<gene>
    <name evidence="10" type="ORF">ILYODFUR_033287</name>
</gene>
<name>A0ABV0VLV1_9TELE</name>
<protein>
    <submittedName>
        <fullName evidence="10">Uncharacterized protein</fullName>
    </submittedName>
</protein>
<evidence type="ECO:0000313" key="10">
    <source>
        <dbReference type="EMBL" id="MEQ2257293.1"/>
    </source>
</evidence>